<gene>
    <name evidence="5" type="ORF">GCM10007390_23540</name>
</gene>
<dbReference type="PRINTS" id="PR01607">
    <property type="entry name" value="APYRASEFAMLY"/>
</dbReference>
<dbReference type="InterPro" id="IPR008334">
    <property type="entry name" value="5'-Nucleotdase_C"/>
</dbReference>
<dbReference type="Proteomes" id="UP000598271">
    <property type="component" value="Unassembled WGS sequence"/>
</dbReference>
<comment type="caution">
    <text evidence="5">The sequence shown here is derived from an EMBL/GenBank/DDBJ whole genome shotgun (WGS) entry which is preliminary data.</text>
</comment>
<dbReference type="GO" id="GO:0009166">
    <property type="term" value="P:nucleotide catabolic process"/>
    <property type="evidence" value="ECO:0007669"/>
    <property type="project" value="InterPro"/>
</dbReference>
<evidence type="ECO:0000259" key="4">
    <source>
        <dbReference type="Pfam" id="PF02872"/>
    </source>
</evidence>
<dbReference type="PANTHER" id="PTHR11575:SF24">
    <property type="entry name" value="5'-NUCLEOTIDASE"/>
    <property type="match status" value="1"/>
</dbReference>
<evidence type="ECO:0000259" key="3">
    <source>
        <dbReference type="Pfam" id="PF00149"/>
    </source>
</evidence>
<evidence type="ECO:0000313" key="6">
    <source>
        <dbReference type="Proteomes" id="UP000598271"/>
    </source>
</evidence>
<dbReference type="Gene3D" id="3.60.21.10">
    <property type="match status" value="1"/>
</dbReference>
<dbReference type="GO" id="GO:0008768">
    <property type="term" value="F:UDP-sugar diphosphatase activity"/>
    <property type="evidence" value="ECO:0007669"/>
    <property type="project" value="TreeGrafter"/>
</dbReference>
<accession>A0A8J3DAL2</accession>
<evidence type="ECO:0000256" key="2">
    <source>
        <dbReference type="RuleBase" id="RU362119"/>
    </source>
</evidence>
<keyword evidence="2" id="KW-0378">Hydrolase</keyword>
<dbReference type="SUPFAM" id="SSF55816">
    <property type="entry name" value="5'-nucleotidase (syn. UDP-sugar hydrolase), C-terminal domain"/>
    <property type="match status" value="1"/>
</dbReference>
<comment type="similarity">
    <text evidence="2">Belongs to the 5'-nucleotidase family.</text>
</comment>
<keyword evidence="1" id="KW-0732">Signal</keyword>
<protein>
    <submittedName>
        <fullName evidence="5">Bifunctional metallophosphatase/5'-nucleotidase</fullName>
    </submittedName>
</protein>
<proteinExistence type="inferred from homology"/>
<dbReference type="Pfam" id="PF00149">
    <property type="entry name" value="Metallophos"/>
    <property type="match status" value="1"/>
</dbReference>
<name>A0A8J3DAL2_9BACT</name>
<dbReference type="RefSeq" id="WP_189564636.1">
    <property type="nucleotide sequence ID" value="NZ_BMXF01000002.1"/>
</dbReference>
<dbReference type="Pfam" id="PF02872">
    <property type="entry name" value="5_nucleotid_C"/>
    <property type="match status" value="1"/>
</dbReference>
<dbReference type="EMBL" id="BMXF01000002">
    <property type="protein sequence ID" value="GHB69285.1"/>
    <property type="molecule type" value="Genomic_DNA"/>
</dbReference>
<reference evidence="5 6" key="1">
    <citation type="journal article" date="2014" name="Int. J. Syst. Evol. Microbiol.">
        <title>Complete genome sequence of Corynebacterium casei LMG S-19264T (=DSM 44701T), isolated from a smear-ripened cheese.</title>
        <authorList>
            <consortium name="US DOE Joint Genome Institute (JGI-PGF)"/>
            <person name="Walter F."/>
            <person name="Albersmeier A."/>
            <person name="Kalinowski J."/>
            <person name="Ruckert C."/>
        </authorList>
    </citation>
    <scope>NUCLEOTIDE SEQUENCE [LARGE SCALE GENOMIC DNA]</scope>
    <source>
        <strain evidence="5 6">KCTC 12866</strain>
    </source>
</reference>
<dbReference type="PANTHER" id="PTHR11575">
    <property type="entry name" value="5'-NUCLEOTIDASE-RELATED"/>
    <property type="match status" value="1"/>
</dbReference>
<dbReference type="Gene3D" id="3.90.780.10">
    <property type="entry name" value="5'-Nucleotidase, C-terminal domain"/>
    <property type="match status" value="1"/>
</dbReference>
<dbReference type="InterPro" id="IPR004843">
    <property type="entry name" value="Calcineurin-like_PHP"/>
</dbReference>
<organism evidence="5 6">
    <name type="scientific">Persicitalea jodogahamensis</name>
    <dbReference type="NCBI Taxonomy" id="402147"/>
    <lineage>
        <taxon>Bacteria</taxon>
        <taxon>Pseudomonadati</taxon>
        <taxon>Bacteroidota</taxon>
        <taxon>Cytophagia</taxon>
        <taxon>Cytophagales</taxon>
        <taxon>Spirosomataceae</taxon>
        <taxon>Persicitalea</taxon>
    </lineage>
</organism>
<keyword evidence="6" id="KW-1185">Reference proteome</keyword>
<dbReference type="GO" id="GO:0030288">
    <property type="term" value="C:outer membrane-bounded periplasmic space"/>
    <property type="evidence" value="ECO:0007669"/>
    <property type="project" value="TreeGrafter"/>
</dbReference>
<dbReference type="InterPro" id="IPR036907">
    <property type="entry name" value="5'-Nucleotdase_C_sf"/>
</dbReference>
<evidence type="ECO:0000313" key="5">
    <source>
        <dbReference type="EMBL" id="GHB69285.1"/>
    </source>
</evidence>
<sequence>MFQSLTSRFTLLRWVWLLIILTGCQSGRTITFLHINDVYEIAPLDNGKAGGLARVAYLNKQLKKENPKGTFFVLAGDFLSPSVTGTLRYEGERIKGRQMVDVLNAAGLDLATFGNHEFDYDDDAPSTLNQRIEESKFRWVIANMQLRQGNKAVPFSKDGANFPTSLVLDNGKVRVGIFGICIPVNKEYVQVTDPFDAARREYEDLKNRCDAVVALTHLDVVDDQRMAEQIPGLTLIMGGHDHDHMQLKVGSTVVAKADANAKTVYIHRLHFNRKNQLINLESELKTIDETTPEDPATAALVTKWQTIANESFREQGFDPNEVVYTTPEPWDGLEATVRREHGTLTTLIAESMFQAFPGSDLAVFNGGSVRVDDVLEGPISQYDIVRILPFGGGIKQVNMTGDLLHKVLEAGRLSRGKGGFLHHANVRYADDSRTWYIAGQPLDQTRTYQVVLPEFLLTGKEFGMSFLIPAHPGIIQPIFTPAPDDPRSDVRKVFIDYLRKK</sequence>
<dbReference type="InterPro" id="IPR029052">
    <property type="entry name" value="Metallo-depent_PP-like"/>
</dbReference>
<feature type="domain" description="5'-Nucleotidase C-terminal" evidence="4">
    <location>
        <begin position="325"/>
        <end position="461"/>
    </location>
</feature>
<feature type="domain" description="Calcineurin-like phosphoesterase" evidence="3">
    <location>
        <begin position="31"/>
        <end position="243"/>
    </location>
</feature>
<dbReference type="AlphaFoldDB" id="A0A8J3DAL2"/>
<dbReference type="InterPro" id="IPR006179">
    <property type="entry name" value="5_nucleotidase/apyrase"/>
</dbReference>
<dbReference type="GO" id="GO:0008253">
    <property type="term" value="F:5'-nucleotidase activity"/>
    <property type="evidence" value="ECO:0007669"/>
    <property type="project" value="TreeGrafter"/>
</dbReference>
<dbReference type="GO" id="GO:0000166">
    <property type="term" value="F:nucleotide binding"/>
    <property type="evidence" value="ECO:0007669"/>
    <property type="project" value="UniProtKB-KW"/>
</dbReference>
<dbReference type="SUPFAM" id="SSF56300">
    <property type="entry name" value="Metallo-dependent phosphatases"/>
    <property type="match status" value="1"/>
</dbReference>
<evidence type="ECO:0000256" key="1">
    <source>
        <dbReference type="ARBA" id="ARBA00022729"/>
    </source>
</evidence>
<keyword evidence="2" id="KW-0547">Nucleotide-binding</keyword>